<name>A0ACC2R018_9NEOP</name>
<keyword evidence="2" id="KW-1185">Reference proteome</keyword>
<accession>A0ACC2R018</accession>
<proteinExistence type="predicted"/>
<organism evidence="1 2">
    <name type="scientific">Mythimna loreyi</name>
    <dbReference type="NCBI Taxonomy" id="667449"/>
    <lineage>
        <taxon>Eukaryota</taxon>
        <taxon>Metazoa</taxon>
        <taxon>Ecdysozoa</taxon>
        <taxon>Arthropoda</taxon>
        <taxon>Hexapoda</taxon>
        <taxon>Insecta</taxon>
        <taxon>Pterygota</taxon>
        <taxon>Neoptera</taxon>
        <taxon>Endopterygota</taxon>
        <taxon>Lepidoptera</taxon>
        <taxon>Glossata</taxon>
        <taxon>Ditrysia</taxon>
        <taxon>Noctuoidea</taxon>
        <taxon>Noctuidae</taxon>
        <taxon>Noctuinae</taxon>
        <taxon>Hadenini</taxon>
        <taxon>Mythimna</taxon>
    </lineage>
</organism>
<dbReference type="Proteomes" id="UP001231649">
    <property type="component" value="Chromosome 9"/>
</dbReference>
<protein>
    <submittedName>
        <fullName evidence="1">Uncharacterized protein</fullName>
    </submittedName>
</protein>
<reference evidence="1" key="1">
    <citation type="submission" date="2023-03" db="EMBL/GenBank/DDBJ databases">
        <title>Chromosome-level genomes of two armyworms, Mythimna separata and Mythimna loreyi, provide insights into the biosynthesis and reception of sex pheromones.</title>
        <authorList>
            <person name="Zhao H."/>
        </authorList>
    </citation>
    <scope>NUCLEOTIDE SEQUENCE</scope>
    <source>
        <strain evidence="1">BeijingLab</strain>
    </source>
</reference>
<comment type="caution">
    <text evidence="1">The sequence shown here is derived from an EMBL/GenBank/DDBJ whole genome shotgun (WGS) entry which is preliminary data.</text>
</comment>
<evidence type="ECO:0000313" key="2">
    <source>
        <dbReference type="Proteomes" id="UP001231649"/>
    </source>
</evidence>
<evidence type="ECO:0000313" key="1">
    <source>
        <dbReference type="EMBL" id="KAJ8728160.1"/>
    </source>
</evidence>
<dbReference type="EMBL" id="CM056785">
    <property type="protein sequence ID" value="KAJ8728160.1"/>
    <property type="molecule type" value="Genomic_DNA"/>
</dbReference>
<sequence>MKKKYKNTMIREGLHECLCRRRRVAGDGAGAAAERGREMSAVGAAPPPSAAEALSALLWQPYECRSPPLARSRTDSALCAGGAGQSPHGGRHARASPRAYTDMRLPVPAPGLRKSDSVSVRVPGEPSRPNVSSVNVNVNIVEVQDAPVNVNSAVQTERERSVASAECQTEEPARRRRLRRARAPRVPELLENVPPPPYSTLPPPPLPHPVPVHPPAPLLAPHPAVHPPVHPPAHRFPFQPIPLRSGRGAAYACSEGEGNAPKSCCGRPPLRLCVLFLGVVGACLVAAGAVLGALRPHPRAPLTLLLLMIGIGVVLVTAAGLAWRLGARDAPCALLGLRRASCRRLVPRLPPSYARPHHPYAAMLYPEFHYRPPPPTYQASMQEYRLSNEVWCPRRQNRRNFEGSPNSALRPVSCQASMQEYRFRLLLLDRSAPAVSPPPTYRSNSASLVSRGSTGAAWCGSEYSGPPSYRAPRSDPPVAVTDNLPTITPIDLKYGDDTIEALPKPEQEKDPDEHLVTIVHTDSQPVIVTVSGSTAFNDTHTQPPSEIDILAHL</sequence>
<gene>
    <name evidence="1" type="ORF">PYW08_016545</name>
</gene>